<accession>A0A2A2PG29</accession>
<evidence type="ECO:0000313" key="2">
    <source>
        <dbReference type="Proteomes" id="UP000217830"/>
    </source>
</evidence>
<keyword evidence="2" id="KW-1185">Reference proteome</keyword>
<organism evidence="1 2">
    <name type="scientific">Pseudomonas moraviensis</name>
    <dbReference type="NCBI Taxonomy" id="321662"/>
    <lineage>
        <taxon>Bacteria</taxon>
        <taxon>Pseudomonadati</taxon>
        <taxon>Pseudomonadota</taxon>
        <taxon>Gammaproteobacteria</taxon>
        <taxon>Pseudomonadales</taxon>
        <taxon>Pseudomonadaceae</taxon>
        <taxon>Pseudomonas</taxon>
    </lineage>
</organism>
<dbReference type="AlphaFoldDB" id="A0A2A2PG29"/>
<comment type="caution">
    <text evidence="1">The sequence shown here is derived from an EMBL/GenBank/DDBJ whole genome shotgun (WGS) entry which is preliminary data.</text>
</comment>
<dbReference type="Proteomes" id="UP000217830">
    <property type="component" value="Unassembled WGS sequence"/>
</dbReference>
<reference evidence="1 2" key="1">
    <citation type="submission" date="2017-08" db="EMBL/GenBank/DDBJ databases">
        <title>Draft Genome Sequence of Pseudomonas moraviensis TYU6, isolated from Taxus cuspidata by using PacBio Single-Molecule Real-Time Technology.</title>
        <authorList>
            <person name="Baek K.-H."/>
            <person name="Mishra A.K."/>
        </authorList>
    </citation>
    <scope>NUCLEOTIDE SEQUENCE [LARGE SCALE GENOMIC DNA]</scope>
    <source>
        <strain evidence="1 2">TYU6</strain>
    </source>
</reference>
<dbReference type="EMBL" id="NRST01000001">
    <property type="protein sequence ID" value="PAW54313.1"/>
    <property type="molecule type" value="Genomic_DNA"/>
</dbReference>
<gene>
    <name evidence="1" type="ORF">CKQ80_03115</name>
</gene>
<evidence type="ECO:0000313" key="1">
    <source>
        <dbReference type="EMBL" id="PAW54313.1"/>
    </source>
</evidence>
<name>A0A2A2PG29_9PSED</name>
<proteinExistence type="predicted"/>
<sequence>MSCRSCRRLRSFALAFEDQNQKIAACGSSYRDPGVFEFFGRHANLWELACQRWRRVSHILIF</sequence>
<protein>
    <submittedName>
        <fullName evidence="1">Uncharacterized protein</fullName>
    </submittedName>
</protein>